<dbReference type="GO" id="GO:0046872">
    <property type="term" value="F:metal ion binding"/>
    <property type="evidence" value="ECO:0007669"/>
    <property type="project" value="UniProtKB-KW"/>
</dbReference>
<dbReference type="PROSITE" id="PS00427">
    <property type="entry name" value="DISINTEGRIN_1"/>
    <property type="match status" value="1"/>
</dbReference>
<evidence type="ECO:0000256" key="5">
    <source>
        <dbReference type="ARBA" id="ARBA00023157"/>
    </source>
</evidence>
<gene>
    <name evidence="15" type="primary">Adam30</name>
</gene>
<evidence type="ECO:0000313" key="14">
    <source>
        <dbReference type="Proteomes" id="UP001108280"/>
    </source>
</evidence>
<dbReference type="OrthoDB" id="5951731at2759"/>
<dbReference type="AlphaFoldDB" id="A0A9J7J817"/>
<evidence type="ECO:0000256" key="1">
    <source>
        <dbReference type="ARBA" id="ARBA00004479"/>
    </source>
</evidence>
<dbReference type="PANTHER" id="PTHR11905">
    <property type="entry name" value="ADAM A DISINTEGRIN AND METALLOPROTEASE DOMAIN"/>
    <property type="match status" value="1"/>
</dbReference>
<keyword evidence="15" id="KW-0378">Hydrolase</keyword>
<feature type="binding site" evidence="8">
    <location>
        <position position="345"/>
    </location>
    <ligand>
        <name>Zn(2+)</name>
        <dbReference type="ChEBI" id="CHEBI:29105"/>
        <note>catalytic</note>
    </ligand>
</feature>
<protein>
    <submittedName>
        <fullName evidence="15">Disintegrin and metalloproteinase domain-containing protein 30</fullName>
    </submittedName>
</protein>
<keyword evidence="10" id="KW-0732">Signal</keyword>
<feature type="disulfide bond" evidence="6">
    <location>
        <begin position="455"/>
        <end position="475"/>
    </location>
</feature>
<dbReference type="CDD" id="cd04269">
    <property type="entry name" value="ZnMc_adamalysin_II_like"/>
    <property type="match status" value="1"/>
</dbReference>
<keyword evidence="14" id="KW-1185">Reference proteome</keyword>
<feature type="signal peptide" evidence="10">
    <location>
        <begin position="1"/>
        <end position="25"/>
    </location>
</feature>
<dbReference type="InterPro" id="IPR006586">
    <property type="entry name" value="ADAM_Cys-rich"/>
</dbReference>
<keyword evidence="7" id="KW-0245">EGF-like domain</keyword>
<dbReference type="InterPro" id="IPR001762">
    <property type="entry name" value="Disintegrin_dom"/>
</dbReference>
<evidence type="ECO:0000259" key="12">
    <source>
        <dbReference type="PROSITE" id="PS50214"/>
    </source>
</evidence>
<keyword evidence="3 9" id="KW-1133">Transmembrane helix</keyword>
<dbReference type="PROSITE" id="PS50215">
    <property type="entry name" value="ADAM_MEPRO"/>
    <property type="match status" value="1"/>
</dbReference>
<dbReference type="Pfam" id="PF01562">
    <property type="entry name" value="Pep_M12B_propep"/>
    <property type="match status" value="1"/>
</dbReference>
<dbReference type="PRINTS" id="PR00289">
    <property type="entry name" value="DISINTEGRIN"/>
</dbReference>
<evidence type="ECO:0000256" key="7">
    <source>
        <dbReference type="PROSITE-ProRule" id="PRU00076"/>
    </source>
</evidence>
<dbReference type="InterPro" id="IPR000742">
    <property type="entry name" value="EGF"/>
</dbReference>
<dbReference type="GO" id="GO:0004222">
    <property type="term" value="F:metalloendopeptidase activity"/>
    <property type="evidence" value="ECO:0007669"/>
    <property type="project" value="InterPro"/>
</dbReference>
<dbReference type="InterPro" id="IPR018358">
    <property type="entry name" value="Disintegrin_CS"/>
</dbReference>
<dbReference type="RefSeq" id="XP_003505431.1">
    <property type="nucleotide sequence ID" value="XM_003505383.1"/>
</dbReference>
<evidence type="ECO:0000313" key="15">
    <source>
        <dbReference type="RefSeq" id="XP_027249325.1"/>
    </source>
</evidence>
<feature type="active site" evidence="8">
    <location>
        <position position="336"/>
    </location>
</feature>
<dbReference type="PROSITE" id="PS50214">
    <property type="entry name" value="DISINTEGRIN_2"/>
    <property type="match status" value="1"/>
</dbReference>
<dbReference type="GO" id="GO:0008584">
    <property type="term" value="P:male gonad development"/>
    <property type="evidence" value="ECO:0007669"/>
    <property type="project" value="TreeGrafter"/>
</dbReference>
<keyword evidence="15" id="KW-0482">Metalloprotease</keyword>
<proteinExistence type="predicted"/>
<dbReference type="PANTHER" id="PTHR11905:SF148">
    <property type="entry name" value="DISINTEGRIN AND METALLOPROTEINASE DOMAIN-CONTAINING PROTEIN 30"/>
    <property type="match status" value="1"/>
</dbReference>
<keyword evidence="5 7" id="KW-1015">Disulfide bond</keyword>
<feature type="chain" id="PRO_5039944458" evidence="10">
    <location>
        <begin position="26"/>
        <end position="748"/>
    </location>
</feature>
<evidence type="ECO:0000259" key="13">
    <source>
        <dbReference type="PROSITE" id="PS50215"/>
    </source>
</evidence>
<dbReference type="GO" id="GO:0006508">
    <property type="term" value="P:proteolysis"/>
    <property type="evidence" value="ECO:0007669"/>
    <property type="project" value="InterPro"/>
</dbReference>
<dbReference type="InterPro" id="IPR024079">
    <property type="entry name" value="MetalloPept_cat_dom_sf"/>
</dbReference>
<reference evidence="14" key="2">
    <citation type="journal article" date="2020" name="Biotechnol. Bioeng.">
        <title>Chromosome-scale scaffolds for the Chinese hamster reference genome assembly to facilitate the study of the CHO epigenome.</title>
        <authorList>
            <person name="Hilliard W."/>
            <person name="MacDonald M."/>
            <person name="Lee K.H."/>
        </authorList>
    </citation>
    <scope>NUCLEOTIDE SEQUENCE [LARGE SCALE GENOMIC DNA]</scope>
    <source>
        <strain evidence="14">17A/GY</strain>
    </source>
</reference>
<dbReference type="SMART" id="SM00608">
    <property type="entry name" value="ACR"/>
    <property type="match status" value="1"/>
</dbReference>
<feature type="binding site" evidence="8">
    <location>
        <position position="339"/>
    </location>
    <ligand>
        <name>Zn(2+)</name>
        <dbReference type="ChEBI" id="CHEBI:29105"/>
        <note>catalytic</note>
    </ligand>
</feature>
<evidence type="ECO:0000259" key="11">
    <source>
        <dbReference type="PROSITE" id="PS50026"/>
    </source>
</evidence>
<dbReference type="InterPro" id="IPR034027">
    <property type="entry name" value="Reprolysin_adamalysin"/>
</dbReference>
<feature type="binding site" evidence="8">
    <location>
        <position position="335"/>
    </location>
    <ligand>
        <name>Zn(2+)</name>
        <dbReference type="ChEBI" id="CHEBI:29105"/>
        <note>catalytic</note>
    </ligand>
</feature>
<evidence type="ECO:0000256" key="3">
    <source>
        <dbReference type="ARBA" id="ARBA00022989"/>
    </source>
</evidence>
<comment type="caution">
    <text evidence="7">Lacks conserved residue(s) required for the propagation of feature annotation.</text>
</comment>
<dbReference type="Gene3D" id="3.40.390.10">
    <property type="entry name" value="Collagenase (Catalytic Domain)"/>
    <property type="match status" value="1"/>
</dbReference>
<dbReference type="RefSeq" id="XP_027249325.1">
    <property type="nucleotide sequence ID" value="XM_027393524.1"/>
</dbReference>
<feature type="domain" description="EGF-like" evidence="11">
    <location>
        <begin position="626"/>
        <end position="659"/>
    </location>
</feature>
<evidence type="ECO:0000256" key="6">
    <source>
        <dbReference type="PROSITE-ProRule" id="PRU00068"/>
    </source>
</evidence>
<evidence type="ECO:0000256" key="2">
    <source>
        <dbReference type="ARBA" id="ARBA00022692"/>
    </source>
</evidence>
<dbReference type="Pfam" id="PF08516">
    <property type="entry name" value="ADAM_CR"/>
    <property type="match status" value="1"/>
</dbReference>
<dbReference type="Gene3D" id="4.10.70.10">
    <property type="entry name" value="Disintegrin domain"/>
    <property type="match status" value="1"/>
</dbReference>
<dbReference type="Pfam" id="PF01421">
    <property type="entry name" value="Reprolysin"/>
    <property type="match status" value="1"/>
</dbReference>
<dbReference type="InterPro" id="IPR036436">
    <property type="entry name" value="Disintegrin_dom_sf"/>
</dbReference>
<keyword evidence="2 9" id="KW-0812">Transmembrane</keyword>
<dbReference type="InterPro" id="IPR001590">
    <property type="entry name" value="Peptidase_M12B"/>
</dbReference>
<feature type="disulfide bond" evidence="7">
    <location>
        <begin position="649"/>
        <end position="658"/>
    </location>
</feature>
<reference evidence="14" key="1">
    <citation type="journal article" date="2018" name="Biotechnol. Bioeng.">
        <title>A reference genome of the Chinese hamster based on a hybrid assembly strategy.</title>
        <authorList>
            <person name="Rupp O."/>
            <person name="MacDonald M.L."/>
            <person name="Li S."/>
            <person name="Dhiman H."/>
            <person name="Polson S."/>
            <person name="Griep S."/>
            <person name="Heffner K."/>
            <person name="Hernandez I."/>
            <person name="Brinkrolf K."/>
            <person name="Jadhav V."/>
            <person name="Samoudi M."/>
            <person name="Hao H."/>
            <person name="Kingham B."/>
            <person name="Goesmann A."/>
            <person name="Betenbaugh M.J."/>
            <person name="Lewis N.E."/>
            <person name="Borth N."/>
            <person name="Lee K.H."/>
        </authorList>
    </citation>
    <scope>NUCLEOTIDE SEQUENCE [LARGE SCALE GENOMIC DNA]</scope>
    <source>
        <strain evidence="14">17A/GY</strain>
    </source>
</reference>
<dbReference type="GeneID" id="100771496"/>
<dbReference type="PROSITE" id="PS50026">
    <property type="entry name" value="EGF_3"/>
    <property type="match status" value="1"/>
</dbReference>
<reference evidence="15" key="3">
    <citation type="submission" date="2025-08" db="UniProtKB">
        <authorList>
            <consortium name="RefSeq"/>
        </authorList>
    </citation>
    <scope>IDENTIFICATION</scope>
    <source>
        <strain evidence="15">17A/GY</strain>
        <tissue evidence="15">Liver</tissue>
    </source>
</reference>
<dbReference type="SMART" id="SM00050">
    <property type="entry name" value="DISIN"/>
    <property type="match status" value="1"/>
</dbReference>
<dbReference type="GO" id="GO:1990913">
    <property type="term" value="C:sperm head plasma membrane"/>
    <property type="evidence" value="ECO:0007669"/>
    <property type="project" value="TreeGrafter"/>
</dbReference>
<organism evidence="14 15">
    <name type="scientific">Cricetulus griseus</name>
    <name type="common">Chinese hamster</name>
    <name type="synonym">Cricetulus barabensis griseus</name>
    <dbReference type="NCBI Taxonomy" id="10029"/>
    <lineage>
        <taxon>Eukaryota</taxon>
        <taxon>Metazoa</taxon>
        <taxon>Chordata</taxon>
        <taxon>Craniata</taxon>
        <taxon>Vertebrata</taxon>
        <taxon>Euteleostomi</taxon>
        <taxon>Mammalia</taxon>
        <taxon>Eutheria</taxon>
        <taxon>Euarchontoglires</taxon>
        <taxon>Glires</taxon>
        <taxon>Rodentia</taxon>
        <taxon>Myomorpha</taxon>
        <taxon>Muroidea</taxon>
        <taxon>Cricetidae</taxon>
        <taxon>Cricetinae</taxon>
        <taxon>Cricetulus</taxon>
    </lineage>
</organism>
<evidence type="ECO:0000256" key="8">
    <source>
        <dbReference type="PROSITE-ProRule" id="PRU00276"/>
    </source>
</evidence>
<dbReference type="Pfam" id="PF00200">
    <property type="entry name" value="Disintegrin"/>
    <property type="match status" value="1"/>
</dbReference>
<evidence type="ECO:0000256" key="10">
    <source>
        <dbReference type="SAM" id="SignalP"/>
    </source>
</evidence>
<name>A0A9J7J817_CRIGR</name>
<evidence type="ECO:0000256" key="9">
    <source>
        <dbReference type="SAM" id="Phobius"/>
    </source>
</evidence>
<keyword evidence="4 9" id="KW-0472">Membrane</keyword>
<dbReference type="SUPFAM" id="SSF57552">
    <property type="entry name" value="Blood coagulation inhibitor (disintegrin)"/>
    <property type="match status" value="1"/>
</dbReference>
<sequence length="748" mass="84624">MRSVWASLPQNCWLLLAMLLLEAMGDDLFDPDWGFDSYEITVPKELNFRKGERDVDSFLSYLLQIQGKEHVVHLWPKKFLLPRHLPVFSFSQEGSLIEDYPYIPKECNYVGSVEGTRESGATLSTCMGGLRGILNINSSYYQIQPLRASSSFEHVVYLLSEEEFSNQTCGVVDEETDGQTIQGEEMARIATFHKSYRHQKYLELLMVFDSTRFMFLKGNYTEAINDAILLASIIDTYFLDVRMRVVLKAIEIWSMGDQIYTLYPSLSDVLGQFVLYKRRSLHFRLPSDWAHLYIGRKFDDAFAWSWGRTCEEYHAGSINSLLSVNILKPATWTAHELGHAVGMNHDTEHCQCRGRKNCVMGPGYTGFSNCSYHQYFLFVSYKIAHCLSDIPESIYLVPRCGNKIVEGKEECDCGSEEDCKKDLCCGPNCKWKDGVNCSTGLCCHKCNFLPSGYVCRQEENECDLAEYCDGTSGSCPKDSYKQDGTPCRSGGLCYSKGCRSRDIQCQNIFGPTAKEGPPQCYDAVNLIGDQFGNCGIDRARFIRCNRDNTVCGRLQCIDVKDIPNLPDHTFIIATYLNSDNLICWGTGYHYAMIAHKIPDIGRINDGSFCNPTEVCMNKTCVDSSILKYDCLPTKCKGRGVCNNKKNCHCLYGWKPPFCENVGFGGSIDSGPAGPRAEEEPSSFPFVYIMILRVILFIISVIIVYFRQVISHNLKSAQNKCGSCLKTNQCIFPPRDSFSFQFGIKRWVT</sequence>
<evidence type="ECO:0000256" key="4">
    <source>
        <dbReference type="ARBA" id="ARBA00023136"/>
    </source>
</evidence>
<dbReference type="PROSITE" id="PS01186">
    <property type="entry name" value="EGF_2"/>
    <property type="match status" value="1"/>
</dbReference>
<feature type="domain" description="Disintegrin" evidence="12">
    <location>
        <begin position="397"/>
        <end position="483"/>
    </location>
</feature>
<accession>A0A9J7J817</accession>
<keyword evidence="15" id="KW-0645">Protease</keyword>
<feature type="domain" description="Peptidase M12B" evidence="13">
    <location>
        <begin position="200"/>
        <end position="391"/>
    </location>
</feature>
<dbReference type="KEGG" id="cge:100771496"/>
<dbReference type="GO" id="GO:0009897">
    <property type="term" value="C:external side of plasma membrane"/>
    <property type="evidence" value="ECO:0007669"/>
    <property type="project" value="TreeGrafter"/>
</dbReference>
<dbReference type="CTD" id="11085"/>
<comment type="subcellular location">
    <subcellularLocation>
        <location evidence="1">Membrane</location>
        <topology evidence="1">Single-pass type I membrane protein</topology>
    </subcellularLocation>
</comment>
<dbReference type="FunFam" id="4.10.70.10:FF:000001">
    <property type="entry name" value="Disintegrin and metalloproteinase domain-containing protein 22"/>
    <property type="match status" value="1"/>
</dbReference>
<dbReference type="SUPFAM" id="SSF55486">
    <property type="entry name" value="Metalloproteases ('zincins'), catalytic domain"/>
    <property type="match status" value="1"/>
</dbReference>
<dbReference type="InterPro" id="IPR002870">
    <property type="entry name" value="Peptidase_M12B_N"/>
</dbReference>
<feature type="transmembrane region" description="Helical" evidence="9">
    <location>
        <begin position="685"/>
        <end position="705"/>
    </location>
</feature>
<keyword evidence="8" id="KW-0862">Zinc</keyword>
<dbReference type="Proteomes" id="UP001108280">
    <property type="component" value="Chromosome 1"/>
</dbReference>
<keyword evidence="8" id="KW-0479">Metal-binding</keyword>